<evidence type="ECO:0000256" key="3">
    <source>
        <dbReference type="ARBA" id="ARBA00022722"/>
    </source>
</evidence>
<feature type="compositionally biased region" description="Low complexity" evidence="6">
    <location>
        <begin position="1112"/>
        <end position="1121"/>
    </location>
</feature>
<feature type="compositionally biased region" description="Low complexity" evidence="6">
    <location>
        <begin position="75"/>
        <end position="90"/>
    </location>
</feature>
<evidence type="ECO:0000313" key="8">
    <source>
        <dbReference type="EMBL" id="GBG92411.1"/>
    </source>
</evidence>
<proteinExistence type="predicted"/>
<name>A0A388MCX4_CHABU</name>
<feature type="compositionally biased region" description="Low complexity" evidence="6">
    <location>
        <begin position="1031"/>
        <end position="1042"/>
    </location>
</feature>
<feature type="region of interest" description="Disordered" evidence="6">
    <location>
        <begin position="1065"/>
        <end position="1137"/>
    </location>
</feature>
<evidence type="ECO:0000256" key="4">
    <source>
        <dbReference type="ARBA" id="ARBA00022759"/>
    </source>
</evidence>
<keyword evidence="5" id="KW-0511">Multifunctional enzyme</keyword>
<dbReference type="AlphaFoldDB" id="A0A388MCX4"/>
<dbReference type="PANTHER" id="PTHR37984:SF5">
    <property type="entry name" value="PROTEIN NYNRIN-LIKE"/>
    <property type="match status" value="1"/>
</dbReference>
<dbReference type="CDD" id="cd09274">
    <property type="entry name" value="RNase_HI_RT_Ty3"/>
    <property type="match status" value="1"/>
</dbReference>
<dbReference type="InterPro" id="IPR021109">
    <property type="entry name" value="Peptidase_aspartic_dom_sf"/>
</dbReference>
<feature type="region of interest" description="Disordered" evidence="6">
    <location>
        <begin position="1013"/>
        <end position="1042"/>
    </location>
</feature>
<evidence type="ECO:0000256" key="1">
    <source>
        <dbReference type="ARBA" id="ARBA00022679"/>
    </source>
</evidence>
<feature type="region of interest" description="Disordered" evidence="6">
    <location>
        <begin position="73"/>
        <end position="92"/>
    </location>
</feature>
<dbReference type="GO" id="GO:0004519">
    <property type="term" value="F:endonuclease activity"/>
    <property type="evidence" value="ECO:0007669"/>
    <property type="project" value="UniProtKB-KW"/>
</dbReference>
<dbReference type="GO" id="GO:0016779">
    <property type="term" value="F:nucleotidyltransferase activity"/>
    <property type="evidence" value="ECO:0007669"/>
    <property type="project" value="UniProtKB-KW"/>
</dbReference>
<dbReference type="SUPFAM" id="SSF56672">
    <property type="entry name" value="DNA/RNA polymerases"/>
    <property type="match status" value="2"/>
</dbReference>
<dbReference type="InterPro" id="IPR050951">
    <property type="entry name" value="Retrovirus_Pol_polyprotein"/>
</dbReference>
<dbReference type="Pfam" id="PF17919">
    <property type="entry name" value="RT_RNaseH_2"/>
    <property type="match status" value="1"/>
</dbReference>
<keyword evidence="4" id="KW-0255">Endonuclease</keyword>
<feature type="compositionally biased region" description="Low complexity" evidence="6">
    <location>
        <begin position="1093"/>
        <end position="1104"/>
    </location>
</feature>
<dbReference type="PANTHER" id="PTHR37984">
    <property type="entry name" value="PROTEIN CBG26694"/>
    <property type="match status" value="1"/>
</dbReference>
<protein>
    <recommendedName>
        <fullName evidence="7">Reverse transcriptase/retrotransposon-derived protein RNase H-like domain-containing protein</fullName>
    </recommendedName>
</protein>
<organism evidence="8 9">
    <name type="scientific">Chara braunii</name>
    <name type="common">Braun's stonewort</name>
    <dbReference type="NCBI Taxonomy" id="69332"/>
    <lineage>
        <taxon>Eukaryota</taxon>
        <taxon>Viridiplantae</taxon>
        <taxon>Streptophyta</taxon>
        <taxon>Charophyceae</taxon>
        <taxon>Charales</taxon>
        <taxon>Characeae</taxon>
        <taxon>Chara</taxon>
    </lineage>
</organism>
<gene>
    <name evidence="8" type="ORF">CBR_g55346</name>
</gene>
<dbReference type="InterPro" id="IPR043128">
    <property type="entry name" value="Rev_trsase/Diguanyl_cyclase"/>
</dbReference>
<accession>A0A388MCX4</accession>
<dbReference type="OrthoDB" id="5599419at2759"/>
<feature type="domain" description="Reverse transcriptase/retrotransposon-derived protein RNase H-like" evidence="7">
    <location>
        <begin position="700"/>
        <end position="797"/>
    </location>
</feature>
<dbReference type="Gene3D" id="2.40.70.10">
    <property type="entry name" value="Acid Proteases"/>
    <property type="match status" value="1"/>
</dbReference>
<dbReference type="SUPFAM" id="SSF50630">
    <property type="entry name" value="Acid proteases"/>
    <property type="match status" value="1"/>
</dbReference>
<dbReference type="Gene3D" id="3.10.10.10">
    <property type="entry name" value="HIV Type 1 Reverse Transcriptase, subunit A, domain 1"/>
    <property type="match status" value="1"/>
</dbReference>
<evidence type="ECO:0000256" key="5">
    <source>
        <dbReference type="ARBA" id="ARBA00023268"/>
    </source>
</evidence>
<evidence type="ECO:0000259" key="7">
    <source>
        <dbReference type="Pfam" id="PF17919"/>
    </source>
</evidence>
<keyword evidence="9" id="KW-1185">Reference proteome</keyword>
<evidence type="ECO:0000313" key="9">
    <source>
        <dbReference type="Proteomes" id="UP000265515"/>
    </source>
</evidence>
<dbReference type="Pfam" id="PF13975">
    <property type="entry name" value="gag-asp_proteas"/>
    <property type="match status" value="1"/>
</dbReference>
<dbReference type="CDD" id="cd00303">
    <property type="entry name" value="retropepsin_like"/>
    <property type="match status" value="1"/>
</dbReference>
<dbReference type="Gene3D" id="3.30.70.270">
    <property type="match status" value="2"/>
</dbReference>
<dbReference type="FunFam" id="3.30.70.270:FF:000020">
    <property type="entry name" value="Transposon Tf2-6 polyprotein-like Protein"/>
    <property type="match status" value="1"/>
</dbReference>
<reference evidence="8 9" key="1">
    <citation type="journal article" date="2018" name="Cell">
        <title>The Chara Genome: Secondary Complexity and Implications for Plant Terrestrialization.</title>
        <authorList>
            <person name="Nishiyama T."/>
            <person name="Sakayama H."/>
            <person name="Vries J.D."/>
            <person name="Buschmann H."/>
            <person name="Saint-Marcoux D."/>
            <person name="Ullrich K.K."/>
            <person name="Haas F.B."/>
            <person name="Vanderstraeten L."/>
            <person name="Becker D."/>
            <person name="Lang D."/>
            <person name="Vosolsobe S."/>
            <person name="Rombauts S."/>
            <person name="Wilhelmsson P.K.I."/>
            <person name="Janitza P."/>
            <person name="Kern R."/>
            <person name="Heyl A."/>
            <person name="Rumpler F."/>
            <person name="Villalobos L.I.A.C."/>
            <person name="Clay J.M."/>
            <person name="Skokan R."/>
            <person name="Toyoda A."/>
            <person name="Suzuki Y."/>
            <person name="Kagoshima H."/>
            <person name="Schijlen E."/>
            <person name="Tajeshwar N."/>
            <person name="Catarino B."/>
            <person name="Hetherington A.J."/>
            <person name="Saltykova A."/>
            <person name="Bonnot C."/>
            <person name="Breuninger H."/>
            <person name="Symeonidi A."/>
            <person name="Radhakrishnan G.V."/>
            <person name="Van Nieuwerburgh F."/>
            <person name="Deforce D."/>
            <person name="Chang C."/>
            <person name="Karol K.G."/>
            <person name="Hedrich R."/>
            <person name="Ulvskov P."/>
            <person name="Glockner G."/>
            <person name="Delwiche C.F."/>
            <person name="Petrasek J."/>
            <person name="Van de Peer Y."/>
            <person name="Friml J."/>
            <person name="Beilby M."/>
            <person name="Dolan L."/>
            <person name="Kohara Y."/>
            <person name="Sugano S."/>
            <person name="Fujiyama A."/>
            <person name="Delaux P.-M."/>
            <person name="Quint M."/>
            <person name="TheiBen G."/>
            <person name="Hagemann M."/>
            <person name="Harholt J."/>
            <person name="Dunand C."/>
            <person name="Zachgo S."/>
            <person name="Langdale J."/>
            <person name="Maumus F."/>
            <person name="Straeten D.V.D."/>
            <person name="Gould S.B."/>
            <person name="Rensing S.A."/>
        </authorList>
    </citation>
    <scope>NUCLEOTIDE SEQUENCE [LARGE SCALE GENOMIC DNA]</scope>
    <source>
        <strain evidence="8 9">S276</strain>
    </source>
</reference>
<evidence type="ECO:0000256" key="2">
    <source>
        <dbReference type="ARBA" id="ARBA00022695"/>
    </source>
</evidence>
<keyword evidence="4" id="KW-0378">Hydrolase</keyword>
<dbReference type="InterPro" id="IPR041577">
    <property type="entry name" value="RT_RNaseH_2"/>
</dbReference>
<dbReference type="InterPro" id="IPR043502">
    <property type="entry name" value="DNA/RNA_pol_sf"/>
</dbReference>
<dbReference type="Gramene" id="GBG92411">
    <property type="protein sequence ID" value="GBG92411"/>
    <property type="gene ID" value="CBR_g55346"/>
</dbReference>
<dbReference type="Proteomes" id="UP000265515">
    <property type="component" value="Unassembled WGS sequence"/>
</dbReference>
<comment type="caution">
    <text evidence="8">The sequence shown here is derived from an EMBL/GenBank/DDBJ whole genome shotgun (WGS) entry which is preliminary data.</text>
</comment>
<keyword evidence="1" id="KW-0808">Transferase</keyword>
<sequence length="1137" mass="127903">MPRSRHGGCSTSNQLEKLSCVGGTATSSLTPLDSAALLAASYTSRENADAASPRFTYEDYAVHLVPPLQDSTACTVSSPSATDSAASPPTLVRDSTSWSRLEKLDPLTFADYQWMPLPPTGRLLKPHCNVLMAQLRDYLHTTVPAPLMDAGVEVVDLRDYITKIDLEFKTQRYDSNDARVMYIHIQIGKATCNALIDCGATHNYMSQDFLVRAGLGLLVRRKSQPTQVTLADGHTHKSIDWCIDSVLVYFVPHASEAVSFDIFDTKFDMILGMSWLKSEDHVVNFYHRTVHIRDRNGVLVPCTVPPPHPLINYHVVSAASIRVSITRDDIEEMGVYFLHNLPSHDIPSTDASMDPCITELLDAYGDVFEAPHGVVPDRSISHEIILEAWAVPPHGCIHHMSEEELSVLRAQLNDLLKKGWIRCSSSPYDTPVLFVRKKNKDLRLCIDYHKLNSQTIKNTGPLPRINDLLEREKLVDLLKLVEERRHDPQEAQKVTDAILTLSAQSFKSVREAIDAVERLICVLGVRYDPQVLLTTYLRCLAMPIRNQLAVEANINMHNFPSFSKKALDLEAKIGHGHNPATDRRKKTLPPNWKAKGRIMFVDNDGSTIELDDDPQLGVGAEAGGETSEGGVVIAVTQQKEGLKPDDAKVASIRDWPRPQSVTEMRSFLGMTGYYRTFVKNYSIVVTPLTDLTRLDTPWEWTDECEAAFRHLKHTLTHYEVLKLPDPDKLFVVTTDASQYGIDAVLAQQEGPKLRPVEYMSKKMSSQKLAKSTYEKELYAVYKALTHWRHYLLGRFFILRTDHPTLRWMRTQSVLSDALKRWIEVIKQYDFDPQYLKGEYIKVANVLSRRPDFSDLKCSCRQGDQDKDYPGGPLWVDHAIWYLLAHPDVLFPTSSSIKVRTSMLVHYLRTTWREVVTGCITFLFVREIMMDFIEALEQDPQRTAETVIRDERLWRYQLPPTLGRLLLPTRILDRPRRVLPPPRGRNPIAQIPGQGRLNFQMVNRAVGDVPPVAAQAQPAQEQADHGTAHAGQQRQQPVLQQAQRLKETAADLLAAAAGCSSGLALHRQERTQPPRGSIVQQGITRGEHERTGAGQRPSQQSGQPPILATPVSARRLAARLPLTRGEKKRASEDTSDID</sequence>
<dbReference type="EMBL" id="BFEA01001053">
    <property type="protein sequence ID" value="GBG92411.1"/>
    <property type="molecule type" value="Genomic_DNA"/>
</dbReference>
<evidence type="ECO:0000256" key="6">
    <source>
        <dbReference type="SAM" id="MobiDB-lite"/>
    </source>
</evidence>
<keyword evidence="2" id="KW-0548">Nucleotidyltransferase</keyword>
<keyword evidence="3" id="KW-0540">Nuclease</keyword>